<proteinExistence type="predicted"/>
<dbReference type="AlphaFoldDB" id="U5CWX4"/>
<organism evidence="1 2">
    <name type="scientific">Amborella trichopoda</name>
    <dbReference type="NCBI Taxonomy" id="13333"/>
    <lineage>
        <taxon>Eukaryota</taxon>
        <taxon>Viridiplantae</taxon>
        <taxon>Streptophyta</taxon>
        <taxon>Embryophyta</taxon>
        <taxon>Tracheophyta</taxon>
        <taxon>Spermatophyta</taxon>
        <taxon>Magnoliopsida</taxon>
        <taxon>Amborellales</taxon>
        <taxon>Amborellaceae</taxon>
        <taxon>Amborella</taxon>
    </lineage>
</organism>
<evidence type="ECO:0000313" key="1">
    <source>
        <dbReference type="EMBL" id="ERN17836.1"/>
    </source>
</evidence>
<accession>U5CWX4</accession>
<protein>
    <submittedName>
        <fullName evidence="1">Uncharacterized protein</fullName>
    </submittedName>
</protein>
<dbReference type="HOGENOM" id="CLU_2691077_0_0_1"/>
<dbReference type="EMBL" id="KI392311">
    <property type="protein sequence ID" value="ERN17836.1"/>
    <property type="molecule type" value="Genomic_DNA"/>
</dbReference>
<dbReference type="Proteomes" id="UP000017836">
    <property type="component" value="Unassembled WGS sequence"/>
</dbReference>
<keyword evidence="2" id="KW-1185">Reference proteome</keyword>
<gene>
    <name evidence="1" type="ORF">AMTR_s00047p00188720</name>
</gene>
<evidence type="ECO:0000313" key="2">
    <source>
        <dbReference type="Proteomes" id="UP000017836"/>
    </source>
</evidence>
<name>U5CWX4_AMBTC</name>
<dbReference type="Gramene" id="ERN17836">
    <property type="protein sequence ID" value="ERN17836"/>
    <property type="gene ID" value="AMTR_s00047p00188720"/>
</dbReference>
<sequence>MDGHILGARRVVVPMSSLGTRGGGGHMCVYNMHMSDTDDLGVDLGGARGSDYYGSNLYGDACVGWPSGHLWCEH</sequence>
<reference evidence="2" key="1">
    <citation type="journal article" date="2013" name="Science">
        <title>The Amborella genome and the evolution of flowering plants.</title>
        <authorList>
            <consortium name="Amborella Genome Project"/>
        </authorList>
    </citation>
    <scope>NUCLEOTIDE SEQUENCE [LARGE SCALE GENOMIC DNA]</scope>
</reference>